<evidence type="ECO:0000313" key="2">
    <source>
        <dbReference type="Proteomes" id="UP000006315"/>
    </source>
</evidence>
<keyword evidence="2" id="KW-1185">Reference proteome</keyword>
<dbReference type="CDD" id="cd11527">
    <property type="entry name" value="NTP-PPase_dUTPase"/>
    <property type="match status" value="1"/>
</dbReference>
<dbReference type="AlphaFoldDB" id="K6C8I9"/>
<dbReference type="PIRSF" id="PIRSF030140">
    <property type="entry name" value="UCP030140"/>
    <property type="match status" value="1"/>
</dbReference>
<organism evidence="1 2">
    <name type="scientific">Schinkia azotoformans LMG 9581</name>
    <dbReference type="NCBI Taxonomy" id="1131731"/>
    <lineage>
        <taxon>Bacteria</taxon>
        <taxon>Bacillati</taxon>
        <taxon>Bacillota</taxon>
        <taxon>Bacilli</taxon>
        <taxon>Bacillales</taxon>
        <taxon>Bacillaceae</taxon>
        <taxon>Calidifontibacillus/Schinkia group</taxon>
        <taxon>Schinkia</taxon>
    </lineage>
</organism>
<dbReference type="RefSeq" id="WP_003331028.1">
    <property type="nucleotide sequence ID" value="NZ_AJLR01000047.1"/>
</dbReference>
<dbReference type="STRING" id="1131731.BAZO_08771"/>
<evidence type="ECO:0000313" key="1">
    <source>
        <dbReference type="EMBL" id="EKN67455.1"/>
    </source>
</evidence>
<dbReference type="PATRIC" id="fig|1131731.3.peg.1833"/>
<dbReference type="InterPro" id="IPR014871">
    <property type="entry name" value="dUTPase/dCTP_pyrophosphatase"/>
</dbReference>
<name>K6C8I9_SCHAZ</name>
<dbReference type="Gene3D" id="1.10.4010.10">
    <property type="entry name" value="Type II deoxyuridine triphosphatase"/>
    <property type="match status" value="1"/>
</dbReference>
<evidence type="ECO:0008006" key="3">
    <source>
        <dbReference type="Google" id="ProtNLM"/>
    </source>
</evidence>
<dbReference type="SUPFAM" id="SSF101386">
    <property type="entry name" value="all-alpha NTP pyrophosphatases"/>
    <property type="match status" value="1"/>
</dbReference>
<accession>K6C8I9</accession>
<comment type="caution">
    <text evidence="1">The sequence shown here is derived from an EMBL/GenBank/DDBJ whole genome shotgun (WGS) entry which is preliminary data.</text>
</comment>
<sequence length="161" mass="18913">MLTTLFELQKELDTRIEKEHGLEQADLMDKKIMALLVELGELANETRCFKFWSKKPAAARDVILEEYVDGVHFILSIGLELKMQDQVTLDPKDEYRDLVEQFQLVFASIIEFRKQLNLENYHNIFNEYIILGKLLGFSPDDIEKAYKLKNEVNHKRQNSGY</sequence>
<dbReference type="EMBL" id="AJLR01000047">
    <property type="protein sequence ID" value="EKN67455.1"/>
    <property type="molecule type" value="Genomic_DNA"/>
</dbReference>
<dbReference type="InterPro" id="IPR016947">
    <property type="entry name" value="UCP030140"/>
</dbReference>
<protein>
    <recommendedName>
        <fullName evidence="3">dUTPase</fullName>
    </recommendedName>
</protein>
<proteinExistence type="predicted"/>
<reference evidence="1 2" key="1">
    <citation type="journal article" date="2012" name="Front. Microbiol.">
        <title>Redundancy and modularity in membrane-associated dissimilatory nitrate reduction in Bacillus.</title>
        <authorList>
            <person name="Heylen K."/>
            <person name="Keltjens J."/>
        </authorList>
    </citation>
    <scope>NUCLEOTIDE SEQUENCE [LARGE SCALE GENOMIC DNA]</scope>
    <source>
        <strain evidence="1 2">LMG 9581</strain>
    </source>
</reference>
<dbReference type="Proteomes" id="UP000006315">
    <property type="component" value="Unassembled WGS sequence"/>
</dbReference>
<dbReference type="Pfam" id="PF08761">
    <property type="entry name" value="dUTPase_2"/>
    <property type="match status" value="1"/>
</dbReference>
<gene>
    <name evidence="1" type="ORF">BAZO_08771</name>
</gene>
<dbReference type="GeneID" id="89468553"/>